<dbReference type="SUPFAM" id="SSF53850">
    <property type="entry name" value="Periplasmic binding protein-like II"/>
    <property type="match status" value="1"/>
</dbReference>
<gene>
    <name evidence="2" type="ORF">SAMN02745704_01903</name>
</gene>
<dbReference type="Proteomes" id="UP000190027">
    <property type="component" value="Unassembled WGS sequence"/>
</dbReference>
<dbReference type="InterPro" id="IPR001638">
    <property type="entry name" value="Solute-binding_3/MltF_N"/>
</dbReference>
<dbReference type="AlphaFoldDB" id="A0A1T4X9P2"/>
<dbReference type="Pfam" id="PF00497">
    <property type="entry name" value="SBP_bac_3"/>
    <property type="match status" value="1"/>
</dbReference>
<evidence type="ECO:0000313" key="2">
    <source>
        <dbReference type="EMBL" id="SKA85611.1"/>
    </source>
</evidence>
<evidence type="ECO:0000259" key="1">
    <source>
        <dbReference type="Pfam" id="PF00497"/>
    </source>
</evidence>
<sequence length="268" mass="29956">MRGMMDREECEPGTIQRKAIRRLVALGVMLLCVLGLAANVVAGDQQGATPQEVLLTTHERCPYGCYDEAGYFDGTAVRMVRQAFECMGISVRILVVPWKRAQKMAWDGHVDGFFAASHNAEREHKGVFSEVVAGQKWNWYLLKTSQWDPFSPEFRSTASVGAFQGANMLHWLRENGYNIGAAPRSPALLLEMLLDGRIDAALGSDQAMGLLLEERGLRESVRELAFRSMPLAVCFTRDFAQRRPEVVRGFNECVRRIRAAMDSGPECP</sequence>
<dbReference type="PANTHER" id="PTHR38834:SF3">
    <property type="entry name" value="SOLUTE-BINDING PROTEIN FAMILY 3_N-TERMINAL DOMAIN-CONTAINING PROTEIN"/>
    <property type="match status" value="1"/>
</dbReference>
<dbReference type="STRING" id="1121449.SAMN02745704_01903"/>
<evidence type="ECO:0000313" key="3">
    <source>
        <dbReference type="Proteomes" id="UP000190027"/>
    </source>
</evidence>
<organism evidence="2 3">
    <name type="scientific">Paucidesulfovibrio gracilis DSM 16080</name>
    <dbReference type="NCBI Taxonomy" id="1121449"/>
    <lineage>
        <taxon>Bacteria</taxon>
        <taxon>Pseudomonadati</taxon>
        <taxon>Thermodesulfobacteriota</taxon>
        <taxon>Desulfovibrionia</taxon>
        <taxon>Desulfovibrionales</taxon>
        <taxon>Desulfovibrionaceae</taxon>
        <taxon>Paucidesulfovibrio</taxon>
    </lineage>
</organism>
<dbReference type="EMBL" id="FUYC01000008">
    <property type="protein sequence ID" value="SKA85611.1"/>
    <property type="molecule type" value="Genomic_DNA"/>
</dbReference>
<protein>
    <submittedName>
        <fullName evidence="2">Extracellular solute-binding protein, family 3</fullName>
    </submittedName>
</protein>
<keyword evidence="3" id="KW-1185">Reference proteome</keyword>
<accession>A0A1T4X9P2</accession>
<dbReference type="PANTHER" id="PTHR38834">
    <property type="entry name" value="PERIPLASMIC SUBSTRATE BINDING PROTEIN FAMILY 3"/>
    <property type="match status" value="1"/>
</dbReference>
<feature type="domain" description="Solute-binding protein family 3/N-terminal" evidence="1">
    <location>
        <begin position="58"/>
        <end position="258"/>
    </location>
</feature>
<name>A0A1T4X9P2_9BACT</name>
<proteinExistence type="predicted"/>
<reference evidence="2 3" key="1">
    <citation type="submission" date="2017-02" db="EMBL/GenBank/DDBJ databases">
        <authorList>
            <person name="Peterson S.W."/>
        </authorList>
    </citation>
    <scope>NUCLEOTIDE SEQUENCE [LARGE SCALE GENOMIC DNA]</scope>
    <source>
        <strain evidence="2 3">DSM 16080</strain>
    </source>
</reference>
<dbReference type="Gene3D" id="3.40.190.10">
    <property type="entry name" value="Periplasmic binding protein-like II"/>
    <property type="match status" value="2"/>
</dbReference>